<dbReference type="EMBL" id="AWNI01000006">
    <property type="protein sequence ID" value="ETS64289.1"/>
    <property type="molecule type" value="Genomic_DNA"/>
</dbReference>
<gene>
    <name evidence="1" type="ORF">PaG_01128</name>
</gene>
<dbReference type="AlphaFoldDB" id="W3VRX5"/>
<proteinExistence type="predicted"/>
<keyword evidence="2" id="KW-1185">Reference proteome</keyword>
<organism evidence="1 2">
    <name type="scientific">Moesziomyces aphidis</name>
    <name type="common">Pseudozyma aphidis</name>
    <dbReference type="NCBI Taxonomy" id="84754"/>
    <lineage>
        <taxon>Eukaryota</taxon>
        <taxon>Fungi</taxon>
        <taxon>Dikarya</taxon>
        <taxon>Basidiomycota</taxon>
        <taxon>Ustilaginomycotina</taxon>
        <taxon>Ustilaginomycetes</taxon>
        <taxon>Ustilaginales</taxon>
        <taxon>Ustilaginaceae</taxon>
        <taxon>Moesziomyces</taxon>
    </lineage>
</organism>
<accession>W3VRX5</accession>
<evidence type="ECO:0000313" key="1">
    <source>
        <dbReference type="EMBL" id="ETS64289.1"/>
    </source>
</evidence>
<sequence length="102" mass="10944">MPTSKTLSSYNKKAINGAIPLLLEAQNWDVVGYRGLRRMVGCKHLKATKKVKDTAPNHKQAGGADCLHLAQELGHWCTLSPATSAPATALPSIRHQEGMSAP</sequence>
<name>W3VRX5_MOEAP</name>
<dbReference type="HOGENOM" id="CLU_2278646_0_0_1"/>
<evidence type="ECO:0000313" key="2">
    <source>
        <dbReference type="Proteomes" id="UP000019462"/>
    </source>
</evidence>
<dbReference type="Proteomes" id="UP000019462">
    <property type="component" value="Unassembled WGS sequence"/>
</dbReference>
<reference evidence="1 2" key="1">
    <citation type="journal article" date="2014" name="Genome Announc.">
        <title>Genome sequence of the basidiomycetous fungus Pseudozyma aphidis DSM70725, an efficient producer of biosurfactant mannosylerythritol lipids.</title>
        <authorList>
            <person name="Lorenz S."/>
            <person name="Guenther M."/>
            <person name="Grumaz C."/>
            <person name="Rupp S."/>
            <person name="Zibek S."/>
            <person name="Sohn K."/>
        </authorList>
    </citation>
    <scope>NUCLEOTIDE SEQUENCE [LARGE SCALE GENOMIC DNA]</scope>
    <source>
        <strain evidence="2">ATCC 32657 / CBS 517.83 / DSM 70725 / JCM 10318 / NBRC 10182 / NRRL Y-7954 / St-0401</strain>
    </source>
</reference>
<comment type="caution">
    <text evidence="1">The sequence shown here is derived from an EMBL/GenBank/DDBJ whole genome shotgun (WGS) entry which is preliminary data.</text>
</comment>
<protein>
    <submittedName>
        <fullName evidence="1">Uncharacterized protein</fullName>
    </submittedName>
</protein>